<dbReference type="AlphaFoldDB" id="A0A1F7J1Y1"/>
<name>A0A1F7J1Y1_9BACT</name>
<evidence type="ECO:0000313" key="1">
    <source>
        <dbReference type="EMBL" id="OGK49610.1"/>
    </source>
</evidence>
<dbReference type="EMBL" id="MGAQ01000029">
    <property type="protein sequence ID" value="OGK49610.1"/>
    <property type="molecule type" value="Genomic_DNA"/>
</dbReference>
<evidence type="ECO:0008006" key="3">
    <source>
        <dbReference type="Google" id="ProtNLM"/>
    </source>
</evidence>
<accession>A0A1F7J1Y1</accession>
<organism evidence="1 2">
    <name type="scientific">Candidatus Roizmanbacteria bacterium RIFCSPLOWO2_01_FULL_40_42</name>
    <dbReference type="NCBI Taxonomy" id="1802066"/>
    <lineage>
        <taxon>Bacteria</taxon>
        <taxon>Candidatus Roizmaniibacteriota</taxon>
    </lineage>
</organism>
<sequence length="112" mass="13417">MERMRKILLFTVVLFLFFSLSKNILDYRKTLSFYDSFKKDYEKEKKTNITLQTEILKNNDPNELEKTIRNKLSLLKNNEVAVIIPEPTPTPAPIKKPVLSIYQQWFKVFFRQ</sequence>
<dbReference type="Proteomes" id="UP000178558">
    <property type="component" value="Unassembled WGS sequence"/>
</dbReference>
<dbReference type="Pfam" id="PF04977">
    <property type="entry name" value="DivIC"/>
    <property type="match status" value="1"/>
</dbReference>
<dbReference type="InterPro" id="IPR007060">
    <property type="entry name" value="FtsL/DivIC"/>
</dbReference>
<reference evidence="1 2" key="1">
    <citation type="journal article" date="2016" name="Nat. Commun.">
        <title>Thousands of microbial genomes shed light on interconnected biogeochemical processes in an aquifer system.</title>
        <authorList>
            <person name="Anantharaman K."/>
            <person name="Brown C.T."/>
            <person name="Hug L.A."/>
            <person name="Sharon I."/>
            <person name="Castelle C.J."/>
            <person name="Probst A.J."/>
            <person name="Thomas B.C."/>
            <person name="Singh A."/>
            <person name="Wilkins M.J."/>
            <person name="Karaoz U."/>
            <person name="Brodie E.L."/>
            <person name="Williams K.H."/>
            <person name="Hubbard S.S."/>
            <person name="Banfield J.F."/>
        </authorList>
    </citation>
    <scope>NUCLEOTIDE SEQUENCE [LARGE SCALE GENOMIC DNA]</scope>
</reference>
<gene>
    <name evidence="1" type="ORF">A3B50_04115</name>
</gene>
<evidence type="ECO:0000313" key="2">
    <source>
        <dbReference type="Proteomes" id="UP000178558"/>
    </source>
</evidence>
<proteinExistence type="predicted"/>
<protein>
    <recommendedName>
        <fullName evidence="3">Cell division protein FtsL</fullName>
    </recommendedName>
</protein>
<comment type="caution">
    <text evidence="1">The sequence shown here is derived from an EMBL/GenBank/DDBJ whole genome shotgun (WGS) entry which is preliminary data.</text>
</comment>